<dbReference type="EMBL" id="JBHSCQ010000005">
    <property type="protein sequence ID" value="MFC4264875.1"/>
    <property type="molecule type" value="Genomic_DNA"/>
</dbReference>
<dbReference type="PANTHER" id="PTHR33303:SF2">
    <property type="entry name" value="COA-BINDING DOMAIN-CONTAINING PROTEIN"/>
    <property type="match status" value="1"/>
</dbReference>
<protein>
    <submittedName>
        <fullName evidence="2">CoA-binding protein</fullName>
    </submittedName>
</protein>
<dbReference type="RefSeq" id="WP_230066490.1">
    <property type="nucleotide sequence ID" value="NZ_BAABLL010000019.1"/>
</dbReference>
<dbReference type="PANTHER" id="PTHR33303">
    <property type="entry name" value="CYTOPLASMIC PROTEIN-RELATED"/>
    <property type="match status" value="1"/>
</dbReference>
<dbReference type="Proteomes" id="UP001595773">
    <property type="component" value="Unassembled WGS sequence"/>
</dbReference>
<proteinExistence type="predicted"/>
<name>A0ABV8QXB6_9MICC</name>
<comment type="caution">
    <text evidence="2">The sequence shown here is derived from an EMBL/GenBank/DDBJ whole genome shotgun (WGS) entry which is preliminary data.</text>
</comment>
<dbReference type="InterPro" id="IPR003781">
    <property type="entry name" value="CoA-bd"/>
</dbReference>
<accession>A0ABV8QXB6</accession>
<dbReference type="SUPFAM" id="SSF51735">
    <property type="entry name" value="NAD(P)-binding Rossmann-fold domains"/>
    <property type="match status" value="1"/>
</dbReference>
<keyword evidence="3" id="KW-1185">Reference proteome</keyword>
<dbReference type="Pfam" id="PF13380">
    <property type="entry name" value="CoA_binding_2"/>
    <property type="match status" value="1"/>
</dbReference>
<dbReference type="InterPro" id="IPR036291">
    <property type="entry name" value="NAD(P)-bd_dom_sf"/>
</dbReference>
<evidence type="ECO:0000259" key="1">
    <source>
        <dbReference type="SMART" id="SM00881"/>
    </source>
</evidence>
<feature type="domain" description="CoA-binding" evidence="1">
    <location>
        <begin position="14"/>
        <end position="107"/>
    </location>
</feature>
<evidence type="ECO:0000313" key="3">
    <source>
        <dbReference type="Proteomes" id="UP001595773"/>
    </source>
</evidence>
<gene>
    <name evidence="2" type="ORF">ACFOW9_04590</name>
</gene>
<evidence type="ECO:0000313" key="2">
    <source>
        <dbReference type="EMBL" id="MFC4264875.1"/>
    </source>
</evidence>
<sequence length="138" mass="14490">MAHINDPAVIRRLLSTPGRWAVVGLSHNPLRPAVDVALFLQQQLGQEIIPVSLKGDSVHGAQGYTELAQVPGMIDVVDCFVNSHKVGAVVDQAIAVGARAVWLQLGVIDQAAAQRAAEAGLDVVMDACPKIEAAALNL</sequence>
<dbReference type="SMART" id="SM00881">
    <property type="entry name" value="CoA_binding"/>
    <property type="match status" value="1"/>
</dbReference>
<dbReference type="Gene3D" id="3.40.50.720">
    <property type="entry name" value="NAD(P)-binding Rossmann-like Domain"/>
    <property type="match status" value="1"/>
</dbReference>
<reference evidence="3" key="1">
    <citation type="journal article" date="2019" name="Int. J. Syst. Evol. Microbiol.">
        <title>The Global Catalogue of Microorganisms (GCM) 10K type strain sequencing project: providing services to taxonomists for standard genome sequencing and annotation.</title>
        <authorList>
            <consortium name="The Broad Institute Genomics Platform"/>
            <consortium name="The Broad Institute Genome Sequencing Center for Infectious Disease"/>
            <person name="Wu L."/>
            <person name="Ma J."/>
        </authorList>
    </citation>
    <scope>NUCLEOTIDE SEQUENCE [LARGE SCALE GENOMIC DNA]</scope>
    <source>
        <strain evidence="3">CGMCC 1.10698</strain>
    </source>
</reference>
<organism evidence="2 3">
    <name type="scientific">Arthrobacter cryoconiti</name>
    <dbReference type="NCBI Taxonomy" id="748907"/>
    <lineage>
        <taxon>Bacteria</taxon>
        <taxon>Bacillati</taxon>
        <taxon>Actinomycetota</taxon>
        <taxon>Actinomycetes</taxon>
        <taxon>Micrococcales</taxon>
        <taxon>Micrococcaceae</taxon>
        <taxon>Arthrobacter</taxon>
    </lineage>
</organism>